<feature type="signal peptide" evidence="3">
    <location>
        <begin position="1"/>
        <end position="23"/>
    </location>
</feature>
<accession>A0AAN9IFW6</accession>
<sequence length="276" mass="30755">MDFLRSIFATPLLLSALLVIASATDYYGYGPAPKLENPEPETDNYKPTPTKSDYKLPKPDTDNYKPQPTKPDFEVPKPETDSYKPQPTKPDYYVPKPEKDNYKPEPTKPEYEVPIPEKDNYKPKPTKPEYEVPKPKGNEYEQLLPTSIAVQGVVLCKSGSKYTPIQGAVARVTCGCVDELGYETVPISVLSHVTDNKGYFFATLSLAKLGSKLKVTECKTYLESSPLENCKIPTDVNYGISGAHLSSYRLLDNKTKLYTVGPFFCTSEPNTVPNGY</sequence>
<dbReference type="GO" id="GO:0071944">
    <property type="term" value="C:cell periphery"/>
    <property type="evidence" value="ECO:0007669"/>
    <property type="project" value="TreeGrafter"/>
</dbReference>
<evidence type="ECO:0000256" key="1">
    <source>
        <dbReference type="ARBA" id="ARBA00022729"/>
    </source>
</evidence>
<evidence type="ECO:0000256" key="2">
    <source>
        <dbReference type="SAM" id="MobiDB-lite"/>
    </source>
</evidence>
<dbReference type="GO" id="GO:0009723">
    <property type="term" value="P:response to ethylene"/>
    <property type="evidence" value="ECO:0007669"/>
    <property type="project" value="TreeGrafter"/>
</dbReference>
<comment type="caution">
    <text evidence="4">The sequence shown here is derived from an EMBL/GenBank/DDBJ whole genome shotgun (WGS) entry which is preliminary data.</text>
</comment>
<feature type="compositionally biased region" description="Basic and acidic residues" evidence="2">
    <location>
        <begin position="96"/>
        <end position="129"/>
    </location>
</feature>
<protein>
    <submittedName>
        <fullName evidence="4">Uncharacterized protein</fullName>
    </submittedName>
</protein>
<organism evidence="4 5">
    <name type="scientific">Clitoria ternatea</name>
    <name type="common">Butterfly pea</name>
    <dbReference type="NCBI Taxonomy" id="43366"/>
    <lineage>
        <taxon>Eukaryota</taxon>
        <taxon>Viridiplantae</taxon>
        <taxon>Streptophyta</taxon>
        <taxon>Embryophyta</taxon>
        <taxon>Tracheophyta</taxon>
        <taxon>Spermatophyta</taxon>
        <taxon>Magnoliopsida</taxon>
        <taxon>eudicotyledons</taxon>
        <taxon>Gunneridae</taxon>
        <taxon>Pentapetalae</taxon>
        <taxon>rosids</taxon>
        <taxon>fabids</taxon>
        <taxon>Fabales</taxon>
        <taxon>Fabaceae</taxon>
        <taxon>Papilionoideae</taxon>
        <taxon>50 kb inversion clade</taxon>
        <taxon>NPAAA clade</taxon>
        <taxon>indigoferoid/millettioid clade</taxon>
        <taxon>Phaseoleae</taxon>
        <taxon>Clitoria</taxon>
    </lineage>
</organism>
<feature type="region of interest" description="Disordered" evidence="2">
    <location>
        <begin position="31"/>
        <end position="129"/>
    </location>
</feature>
<gene>
    <name evidence="4" type="ORF">RJT34_22794</name>
</gene>
<keyword evidence="1 3" id="KW-0732">Signal</keyword>
<keyword evidence="5" id="KW-1185">Reference proteome</keyword>
<feature type="compositionally biased region" description="Basic and acidic residues" evidence="2">
    <location>
        <begin position="52"/>
        <end position="63"/>
    </location>
</feature>
<evidence type="ECO:0000256" key="3">
    <source>
        <dbReference type="SAM" id="SignalP"/>
    </source>
</evidence>
<dbReference type="PANTHER" id="PTHR33470:SF40">
    <property type="entry name" value="PROTEIN SEED AND ROOT HAIR PROTECTIVE PROTEIN"/>
    <property type="match status" value="1"/>
</dbReference>
<dbReference type="Proteomes" id="UP001359559">
    <property type="component" value="Unassembled WGS sequence"/>
</dbReference>
<reference evidence="4 5" key="1">
    <citation type="submission" date="2024-01" db="EMBL/GenBank/DDBJ databases">
        <title>The genomes of 5 underutilized Papilionoideae crops provide insights into root nodulation and disease resistance.</title>
        <authorList>
            <person name="Yuan L."/>
        </authorList>
    </citation>
    <scope>NUCLEOTIDE SEQUENCE [LARGE SCALE GENOMIC DNA]</scope>
    <source>
        <strain evidence="4">LY-2023</strain>
        <tissue evidence="4">Leaf</tissue>
    </source>
</reference>
<dbReference type="EMBL" id="JAYKXN010000006">
    <property type="protein sequence ID" value="KAK7277777.1"/>
    <property type="molecule type" value="Genomic_DNA"/>
</dbReference>
<dbReference type="PANTHER" id="PTHR33470">
    <property type="entry name" value="OS01G0164075 PROTEIN"/>
    <property type="match status" value="1"/>
</dbReference>
<proteinExistence type="predicted"/>
<evidence type="ECO:0000313" key="4">
    <source>
        <dbReference type="EMBL" id="KAK7277777.1"/>
    </source>
</evidence>
<feature type="chain" id="PRO_5043030258" evidence="3">
    <location>
        <begin position="24"/>
        <end position="276"/>
    </location>
</feature>
<dbReference type="Pfam" id="PF01190">
    <property type="entry name" value="Pollen_Ole_e_1"/>
    <property type="match status" value="1"/>
</dbReference>
<name>A0AAN9IFW6_CLITE</name>
<dbReference type="AlphaFoldDB" id="A0AAN9IFW6"/>
<dbReference type="PRINTS" id="PR01217">
    <property type="entry name" value="PRICHEXTENSN"/>
</dbReference>
<feature type="compositionally biased region" description="Basic and acidic residues" evidence="2">
    <location>
        <begin position="71"/>
        <end position="82"/>
    </location>
</feature>
<evidence type="ECO:0000313" key="5">
    <source>
        <dbReference type="Proteomes" id="UP001359559"/>
    </source>
</evidence>